<dbReference type="InterPro" id="IPR038561">
    <property type="entry name" value="SoxD_sf"/>
</dbReference>
<organism evidence="1 2">
    <name type="scientific">Octadecabacter dasysiphoniae</name>
    <dbReference type="NCBI Taxonomy" id="2909341"/>
    <lineage>
        <taxon>Bacteria</taxon>
        <taxon>Pseudomonadati</taxon>
        <taxon>Pseudomonadota</taxon>
        <taxon>Alphaproteobacteria</taxon>
        <taxon>Rhodobacterales</taxon>
        <taxon>Roseobacteraceae</taxon>
        <taxon>Octadecabacter</taxon>
    </lineage>
</organism>
<name>A0ABS9CXM4_9RHOB</name>
<gene>
    <name evidence="1" type="ORF">L0664_12640</name>
</gene>
<sequence length="87" mass="9815">MRLPCPLCGDRDRREFYYQGHAVALDRPARDAGDGAWDDYLHNRDNIAGEVRDLWHHEAGCGAWIEVTRNTVTHVVSGARLVRGTAK</sequence>
<accession>A0ABS9CXM4</accession>
<dbReference type="InterPro" id="IPR006279">
    <property type="entry name" value="SoxD"/>
</dbReference>
<reference evidence="1 2" key="1">
    <citation type="submission" date="2022-01" db="EMBL/GenBank/DDBJ databases">
        <title>Octadecabacter sp. nov., isolated from a marine alga.</title>
        <authorList>
            <person name="Jin M.S."/>
            <person name="Kim H.M."/>
            <person name="Han D.M."/>
            <person name="Jung J.J."/>
            <person name="Jeon C.O."/>
        </authorList>
    </citation>
    <scope>NUCLEOTIDE SEQUENCE [LARGE SCALE GENOMIC DNA]</scope>
    <source>
        <strain evidence="1 2">G9-8</strain>
    </source>
</reference>
<evidence type="ECO:0000313" key="1">
    <source>
        <dbReference type="EMBL" id="MCF2871918.1"/>
    </source>
</evidence>
<dbReference type="Gene3D" id="3.30.2270.10">
    <property type="entry name" value="Folate-binding superfamily"/>
    <property type="match status" value="1"/>
</dbReference>
<evidence type="ECO:0000313" key="2">
    <source>
        <dbReference type="Proteomes" id="UP001200557"/>
    </source>
</evidence>
<dbReference type="RefSeq" id="WP_235226252.1">
    <property type="nucleotide sequence ID" value="NZ_JAKGAQ010000003.1"/>
</dbReference>
<proteinExistence type="predicted"/>
<comment type="caution">
    <text evidence="1">The sequence shown here is derived from an EMBL/GenBank/DDBJ whole genome shotgun (WGS) entry which is preliminary data.</text>
</comment>
<dbReference type="EMBL" id="JAKGAQ010000003">
    <property type="protein sequence ID" value="MCF2871918.1"/>
    <property type="molecule type" value="Genomic_DNA"/>
</dbReference>
<dbReference type="Pfam" id="PF04267">
    <property type="entry name" value="SoxD"/>
    <property type="match status" value="1"/>
</dbReference>
<keyword evidence="2" id="KW-1185">Reference proteome</keyword>
<dbReference type="Proteomes" id="UP001200557">
    <property type="component" value="Unassembled WGS sequence"/>
</dbReference>
<protein>
    <submittedName>
        <fullName evidence="1">Sarcosine oxidase subunit delta</fullName>
    </submittedName>
</protein>